<accession>A0ACC3CGG5</accession>
<keyword evidence="2" id="KW-1185">Reference proteome</keyword>
<dbReference type="Proteomes" id="UP000798662">
    <property type="component" value="Chromosome 3"/>
</dbReference>
<dbReference type="EMBL" id="CM020620">
    <property type="protein sequence ID" value="KAK1869030.1"/>
    <property type="molecule type" value="Genomic_DNA"/>
</dbReference>
<protein>
    <submittedName>
        <fullName evidence="1">Uncharacterized protein</fullName>
    </submittedName>
</protein>
<evidence type="ECO:0000313" key="2">
    <source>
        <dbReference type="Proteomes" id="UP000798662"/>
    </source>
</evidence>
<evidence type="ECO:0000313" key="1">
    <source>
        <dbReference type="EMBL" id="KAK1869030.1"/>
    </source>
</evidence>
<gene>
    <name evidence="1" type="ORF">I4F81_011512</name>
</gene>
<sequence length="372" mass="39378">MRAGAVGTPAAGGAVGRPAPPGAAAAYAPATVAARSTPPAKAGTRAGCRDALDKLLDEDSTTVSTVWDPQQFEPAAATPCTVYPEGAVVKALGRTLSFANGKASCCASAYFNSVLRPLSWMQAAGRPRGDLCIPDAYWETLGWHVANFATGMHKRALGEEGTYGLPSCRFPDRLLESLTEEQQNWACVYAPMAGVLGAGDGTRFVLPAYTNAVSPETIPGREVVADLRQCPGTPAAGFPSRVALLDGTSQRSWMDQEDGGSSSTAVDLSTPTASGAGGGTKRSRWDKQSGSSISKEERARLHKEAAEKKRTLAPSPRRCGLCPVRYTAINDRWCCARYCDWYSDSMALAVTSRQPSQLGCCVKMNKRCITSK</sequence>
<name>A0ACC3CGG5_PYRYE</name>
<organism evidence="1 2">
    <name type="scientific">Pyropia yezoensis</name>
    <name type="common">Susabi-nori</name>
    <name type="synonym">Porphyra yezoensis</name>
    <dbReference type="NCBI Taxonomy" id="2788"/>
    <lineage>
        <taxon>Eukaryota</taxon>
        <taxon>Rhodophyta</taxon>
        <taxon>Bangiophyceae</taxon>
        <taxon>Bangiales</taxon>
        <taxon>Bangiaceae</taxon>
        <taxon>Pyropia</taxon>
    </lineage>
</organism>
<reference evidence="1" key="1">
    <citation type="submission" date="2019-11" db="EMBL/GenBank/DDBJ databases">
        <title>Nori genome reveals adaptations in red seaweeds to the harsh intertidal environment.</title>
        <authorList>
            <person name="Wang D."/>
            <person name="Mao Y."/>
        </authorList>
    </citation>
    <scope>NUCLEOTIDE SEQUENCE</scope>
    <source>
        <tissue evidence="1">Gametophyte</tissue>
    </source>
</reference>
<proteinExistence type="predicted"/>
<comment type="caution">
    <text evidence="1">The sequence shown here is derived from an EMBL/GenBank/DDBJ whole genome shotgun (WGS) entry which is preliminary data.</text>
</comment>